<dbReference type="Pfam" id="PF06943">
    <property type="entry name" value="zf-LSD1"/>
    <property type="match status" value="1"/>
</dbReference>
<feature type="region of interest" description="Disordered" evidence="1">
    <location>
        <begin position="1"/>
        <end position="70"/>
    </location>
</feature>
<evidence type="ECO:0000313" key="4">
    <source>
        <dbReference type="Proteomes" id="UP001153076"/>
    </source>
</evidence>
<evidence type="ECO:0000256" key="1">
    <source>
        <dbReference type="SAM" id="MobiDB-lite"/>
    </source>
</evidence>
<feature type="compositionally biased region" description="Basic and acidic residues" evidence="1">
    <location>
        <begin position="30"/>
        <end position="51"/>
    </location>
</feature>
<gene>
    <name evidence="3" type="ORF">Cgig2_028897</name>
</gene>
<sequence>MAEAQSPPPESPPQQQEEEQTPQNQNQQDVEERQNQNQKEDVEKPQNHNHEEDAEDPQQIQTQNPEKEDQHHSAFVLYGMIIQEDNAAWSHVIGLFSLAVMPCDAESGQMVCGSCRRLLSYPRGSKNITGVLPCRYSRTVHAARSACPIAIAIDIDIDNPVSLLSCAAHFQKIFPFYSDNRLNSF</sequence>
<dbReference type="EMBL" id="JAKOGI010000033">
    <property type="protein sequence ID" value="KAJ8448021.1"/>
    <property type="molecule type" value="Genomic_DNA"/>
</dbReference>
<organism evidence="3 4">
    <name type="scientific">Carnegiea gigantea</name>
    <dbReference type="NCBI Taxonomy" id="171969"/>
    <lineage>
        <taxon>Eukaryota</taxon>
        <taxon>Viridiplantae</taxon>
        <taxon>Streptophyta</taxon>
        <taxon>Embryophyta</taxon>
        <taxon>Tracheophyta</taxon>
        <taxon>Spermatophyta</taxon>
        <taxon>Magnoliopsida</taxon>
        <taxon>eudicotyledons</taxon>
        <taxon>Gunneridae</taxon>
        <taxon>Pentapetalae</taxon>
        <taxon>Caryophyllales</taxon>
        <taxon>Cactineae</taxon>
        <taxon>Cactaceae</taxon>
        <taxon>Cactoideae</taxon>
        <taxon>Echinocereeae</taxon>
        <taxon>Carnegiea</taxon>
    </lineage>
</organism>
<dbReference type="Proteomes" id="UP001153076">
    <property type="component" value="Unassembled WGS sequence"/>
</dbReference>
<evidence type="ECO:0000259" key="2">
    <source>
        <dbReference type="Pfam" id="PF06943"/>
    </source>
</evidence>
<proteinExistence type="predicted"/>
<dbReference type="AlphaFoldDB" id="A0A9Q1QNK2"/>
<dbReference type="InterPro" id="IPR005735">
    <property type="entry name" value="Znf_LSD1"/>
</dbReference>
<protein>
    <recommendedName>
        <fullName evidence="2">Zinc finger LSD1-type domain-containing protein</fullName>
    </recommendedName>
</protein>
<keyword evidence="4" id="KW-1185">Reference proteome</keyword>
<comment type="caution">
    <text evidence="3">The sequence shown here is derived from an EMBL/GenBank/DDBJ whole genome shotgun (WGS) entry which is preliminary data.</text>
</comment>
<evidence type="ECO:0000313" key="3">
    <source>
        <dbReference type="EMBL" id="KAJ8448021.1"/>
    </source>
</evidence>
<feature type="domain" description="Zinc finger LSD1-type" evidence="2">
    <location>
        <begin position="112"/>
        <end position="128"/>
    </location>
</feature>
<reference evidence="3" key="1">
    <citation type="submission" date="2022-04" db="EMBL/GenBank/DDBJ databases">
        <title>Carnegiea gigantea Genome sequencing and assembly v2.</title>
        <authorList>
            <person name="Copetti D."/>
            <person name="Sanderson M.J."/>
            <person name="Burquez A."/>
            <person name="Wojciechowski M.F."/>
        </authorList>
    </citation>
    <scope>NUCLEOTIDE SEQUENCE</scope>
    <source>
        <strain evidence="3">SGP5-SGP5p</strain>
        <tissue evidence="3">Aerial part</tissue>
    </source>
</reference>
<feature type="compositionally biased region" description="Pro residues" evidence="1">
    <location>
        <begin position="1"/>
        <end position="12"/>
    </location>
</feature>
<accession>A0A9Q1QNK2</accession>
<dbReference type="OrthoDB" id="509329at2759"/>
<name>A0A9Q1QNK2_9CARY</name>
<dbReference type="NCBIfam" id="TIGR01053">
    <property type="entry name" value="LSD1"/>
    <property type="match status" value="1"/>
</dbReference>